<name>A0ABU2C518_9BURK</name>
<gene>
    <name evidence="5" type="ORF">J2X19_001076</name>
</gene>
<dbReference type="Proteomes" id="UP001180487">
    <property type="component" value="Unassembled WGS sequence"/>
</dbReference>
<dbReference type="InterPro" id="IPR018060">
    <property type="entry name" value="HTH_AraC"/>
</dbReference>
<protein>
    <submittedName>
        <fullName evidence="5">AraC-like DNA-binding protein</fullName>
    </submittedName>
</protein>
<dbReference type="RefSeq" id="WP_310371337.1">
    <property type="nucleotide sequence ID" value="NZ_JAVDXT010000001.1"/>
</dbReference>
<evidence type="ECO:0000313" key="6">
    <source>
        <dbReference type="Proteomes" id="UP001180487"/>
    </source>
</evidence>
<evidence type="ECO:0000256" key="1">
    <source>
        <dbReference type="ARBA" id="ARBA00023015"/>
    </source>
</evidence>
<organism evidence="5 6">
    <name type="scientific">Rhodoferax ferrireducens</name>
    <dbReference type="NCBI Taxonomy" id="192843"/>
    <lineage>
        <taxon>Bacteria</taxon>
        <taxon>Pseudomonadati</taxon>
        <taxon>Pseudomonadota</taxon>
        <taxon>Betaproteobacteria</taxon>
        <taxon>Burkholderiales</taxon>
        <taxon>Comamonadaceae</taxon>
        <taxon>Rhodoferax</taxon>
    </lineage>
</organism>
<dbReference type="CDD" id="cd06124">
    <property type="entry name" value="cupin_NimR-like_N"/>
    <property type="match status" value="1"/>
</dbReference>
<dbReference type="SUPFAM" id="SSF51182">
    <property type="entry name" value="RmlC-like cupins"/>
    <property type="match status" value="1"/>
</dbReference>
<sequence length="260" mass="28888">MPKVESQKISTKRQYADGWSVLAKHHARDSRLPQHQHATGQLVFAVSGVMRVDTGPSRWIVPPQRALWVPAQQPHAIQMLSATEMRTVYFEPAWIAQCEGFVRAGEVHVVVASRLVQELVLGLFDAQRSLAMRGLMARLLLHALRETPCLPTHLPMPEDARLHAALVQLMASPQWSMPMETVAAHAAMSGRSFSRRFGAEVGLSFRDWRQRARIITSLDWLAANRSTKSIAHALGFASPAAYVAAFRAVLDCTPGSFRPQ</sequence>
<dbReference type="InterPro" id="IPR003313">
    <property type="entry name" value="AraC-bd"/>
</dbReference>
<evidence type="ECO:0000313" key="5">
    <source>
        <dbReference type="EMBL" id="MDR7376418.1"/>
    </source>
</evidence>
<evidence type="ECO:0000256" key="2">
    <source>
        <dbReference type="ARBA" id="ARBA00023125"/>
    </source>
</evidence>
<proteinExistence type="predicted"/>
<comment type="caution">
    <text evidence="5">The sequence shown here is derived from an EMBL/GenBank/DDBJ whole genome shotgun (WGS) entry which is preliminary data.</text>
</comment>
<keyword evidence="6" id="KW-1185">Reference proteome</keyword>
<dbReference type="SUPFAM" id="SSF46689">
    <property type="entry name" value="Homeodomain-like"/>
    <property type="match status" value="2"/>
</dbReference>
<dbReference type="PANTHER" id="PTHR11019:SF199">
    <property type="entry name" value="HTH-TYPE TRANSCRIPTIONAL REGULATOR NIMR"/>
    <property type="match status" value="1"/>
</dbReference>
<dbReference type="Pfam" id="PF02311">
    <property type="entry name" value="AraC_binding"/>
    <property type="match status" value="1"/>
</dbReference>
<evidence type="ECO:0000259" key="4">
    <source>
        <dbReference type="PROSITE" id="PS01124"/>
    </source>
</evidence>
<dbReference type="Pfam" id="PF12833">
    <property type="entry name" value="HTH_18"/>
    <property type="match status" value="1"/>
</dbReference>
<keyword evidence="3" id="KW-0804">Transcription</keyword>
<keyword evidence="1" id="KW-0805">Transcription regulation</keyword>
<dbReference type="EMBL" id="JAVDXT010000001">
    <property type="protein sequence ID" value="MDR7376418.1"/>
    <property type="molecule type" value="Genomic_DNA"/>
</dbReference>
<dbReference type="InterPro" id="IPR011051">
    <property type="entry name" value="RmlC_Cupin_sf"/>
</dbReference>
<dbReference type="PANTHER" id="PTHR11019">
    <property type="entry name" value="HTH-TYPE TRANSCRIPTIONAL REGULATOR NIMR"/>
    <property type="match status" value="1"/>
</dbReference>
<dbReference type="InterPro" id="IPR014710">
    <property type="entry name" value="RmlC-like_jellyroll"/>
</dbReference>
<dbReference type="Gene3D" id="1.10.10.60">
    <property type="entry name" value="Homeodomain-like"/>
    <property type="match status" value="2"/>
</dbReference>
<dbReference type="PROSITE" id="PS01124">
    <property type="entry name" value="HTH_ARAC_FAMILY_2"/>
    <property type="match status" value="1"/>
</dbReference>
<dbReference type="InterPro" id="IPR009057">
    <property type="entry name" value="Homeodomain-like_sf"/>
</dbReference>
<dbReference type="Gene3D" id="2.60.120.10">
    <property type="entry name" value="Jelly Rolls"/>
    <property type="match status" value="1"/>
</dbReference>
<accession>A0ABU2C518</accession>
<reference evidence="5 6" key="1">
    <citation type="submission" date="2023-07" db="EMBL/GenBank/DDBJ databases">
        <title>Sorghum-associated microbial communities from plants grown in Nebraska, USA.</title>
        <authorList>
            <person name="Schachtman D."/>
        </authorList>
    </citation>
    <scope>NUCLEOTIDE SEQUENCE [LARGE SCALE GENOMIC DNA]</scope>
    <source>
        <strain evidence="5 6">BE313</strain>
    </source>
</reference>
<evidence type="ECO:0000256" key="3">
    <source>
        <dbReference type="ARBA" id="ARBA00023163"/>
    </source>
</evidence>
<dbReference type="SMART" id="SM00342">
    <property type="entry name" value="HTH_ARAC"/>
    <property type="match status" value="1"/>
</dbReference>
<keyword evidence="2" id="KW-0238">DNA-binding</keyword>
<feature type="domain" description="HTH araC/xylS-type" evidence="4">
    <location>
        <begin position="160"/>
        <end position="260"/>
    </location>
</feature>